<organism evidence="3">
    <name type="scientific">Aphanomyces invadans</name>
    <dbReference type="NCBI Taxonomy" id="157072"/>
    <lineage>
        <taxon>Eukaryota</taxon>
        <taxon>Sar</taxon>
        <taxon>Stramenopiles</taxon>
        <taxon>Oomycota</taxon>
        <taxon>Saprolegniomycetes</taxon>
        <taxon>Saprolegniales</taxon>
        <taxon>Verrucalvaceae</taxon>
        <taxon>Aphanomyces</taxon>
    </lineage>
</organism>
<evidence type="ECO:0000259" key="2">
    <source>
        <dbReference type="PROSITE" id="PS50102"/>
    </source>
</evidence>
<dbReference type="SMART" id="SM00360">
    <property type="entry name" value="RRM"/>
    <property type="match status" value="2"/>
</dbReference>
<keyword evidence="1" id="KW-0694">RNA-binding</keyword>
<dbReference type="PANTHER" id="PTHR15608:SF0">
    <property type="entry name" value="HIV TAT-SPECIFIC FACTOR 1"/>
    <property type="match status" value="1"/>
</dbReference>
<dbReference type="Pfam" id="PF00076">
    <property type="entry name" value="RRM_1"/>
    <property type="match status" value="2"/>
</dbReference>
<dbReference type="eggNOG" id="KOG0147">
    <property type="taxonomic scope" value="Eukaryota"/>
</dbReference>
<dbReference type="InterPro" id="IPR035979">
    <property type="entry name" value="RBD_domain_sf"/>
</dbReference>
<dbReference type="OrthoDB" id="10258585at2759"/>
<sequence length="338" mass="37086">MEPHMIMQRILDREFYRIEAALDKNFEYLDRMDREREDALARAQVRAHTTCGGNSSQTKKERSAGVYITGLSTYTACKQLESLCHRLGRVKRIKFYKDERGSLKGDALVVFFTVAMMDAAIAKLHNCEVRPGVRITAAPADYKQKKTTATDTMPPAEDMTIAPSTETNLVDAFLQEIHDSLHGGLGATASTPAVSAAPTFVHSTADVPPPSAAVPPSPIAPIENALDEPSRSVVLRGVLDEVDDPSDNTTSSDEYLDVEEDLRIECSNFGTVVQVSIRRELNEVAVEFDALDSAIACLKAMHGRWFGGRQIRATFDPAKPEANVDDPDLMLQAFLASV</sequence>
<dbReference type="InterPro" id="IPR012677">
    <property type="entry name" value="Nucleotide-bd_a/b_plait_sf"/>
</dbReference>
<reference evidence="3" key="1">
    <citation type="submission" date="2013-12" db="EMBL/GenBank/DDBJ databases">
        <title>The Genome Sequence of Aphanomyces invadans NJM9701.</title>
        <authorList>
            <consortium name="The Broad Institute Genomics Platform"/>
            <person name="Russ C."/>
            <person name="Tyler B."/>
            <person name="van West P."/>
            <person name="Dieguez-Uribeondo J."/>
            <person name="Young S.K."/>
            <person name="Zeng Q."/>
            <person name="Gargeya S."/>
            <person name="Fitzgerald M."/>
            <person name="Abouelleil A."/>
            <person name="Alvarado L."/>
            <person name="Chapman S.B."/>
            <person name="Gainer-Dewar J."/>
            <person name="Goldberg J."/>
            <person name="Griggs A."/>
            <person name="Gujja S."/>
            <person name="Hansen M."/>
            <person name="Howarth C."/>
            <person name="Imamovic A."/>
            <person name="Ireland A."/>
            <person name="Larimer J."/>
            <person name="McCowan C."/>
            <person name="Murphy C."/>
            <person name="Pearson M."/>
            <person name="Poon T.W."/>
            <person name="Priest M."/>
            <person name="Roberts A."/>
            <person name="Saif S."/>
            <person name="Shea T."/>
            <person name="Sykes S."/>
            <person name="Wortman J."/>
            <person name="Nusbaum C."/>
            <person name="Birren B."/>
        </authorList>
    </citation>
    <scope>NUCLEOTIDE SEQUENCE [LARGE SCALE GENOMIC DNA]</scope>
    <source>
        <strain evidence="3">NJM9701</strain>
    </source>
</reference>
<dbReference type="RefSeq" id="XP_008867354.1">
    <property type="nucleotide sequence ID" value="XM_008869132.1"/>
</dbReference>
<evidence type="ECO:0000256" key="1">
    <source>
        <dbReference type="PROSITE-ProRule" id="PRU00176"/>
    </source>
</evidence>
<dbReference type="GO" id="GO:0005684">
    <property type="term" value="C:U2-type spliceosomal complex"/>
    <property type="evidence" value="ECO:0007669"/>
    <property type="project" value="TreeGrafter"/>
</dbReference>
<dbReference type="AlphaFoldDB" id="A0A024UFM3"/>
<dbReference type="SUPFAM" id="SSF54928">
    <property type="entry name" value="RNA-binding domain, RBD"/>
    <property type="match status" value="1"/>
</dbReference>
<dbReference type="CDD" id="cd12285">
    <property type="entry name" value="RRM3_RBM39_like"/>
    <property type="match status" value="1"/>
</dbReference>
<dbReference type="GO" id="GO:0003723">
    <property type="term" value="F:RNA binding"/>
    <property type="evidence" value="ECO:0007669"/>
    <property type="project" value="UniProtKB-UniRule"/>
</dbReference>
<gene>
    <name evidence="3" type="ORF">H310_04680</name>
</gene>
<dbReference type="VEuPathDB" id="FungiDB:H310_04680"/>
<dbReference type="GeneID" id="20081730"/>
<dbReference type="STRING" id="157072.A0A024UFM3"/>
<proteinExistence type="predicted"/>
<protein>
    <recommendedName>
        <fullName evidence="2">RRM domain-containing protein</fullName>
    </recommendedName>
</protein>
<evidence type="ECO:0000313" key="3">
    <source>
        <dbReference type="EMBL" id="ETW04398.1"/>
    </source>
</evidence>
<dbReference type="GO" id="GO:0005686">
    <property type="term" value="C:U2 snRNP"/>
    <property type="evidence" value="ECO:0007669"/>
    <property type="project" value="TreeGrafter"/>
</dbReference>
<accession>A0A024UFM3</accession>
<dbReference type="InterPro" id="IPR034393">
    <property type="entry name" value="TatSF1-like"/>
</dbReference>
<dbReference type="Gene3D" id="3.30.70.330">
    <property type="match status" value="2"/>
</dbReference>
<dbReference type="EMBL" id="KI913958">
    <property type="protein sequence ID" value="ETW04398.1"/>
    <property type="molecule type" value="Genomic_DNA"/>
</dbReference>
<feature type="domain" description="RRM" evidence="2">
    <location>
        <begin position="64"/>
        <end position="142"/>
    </location>
</feature>
<dbReference type="PANTHER" id="PTHR15608">
    <property type="entry name" value="SPLICING FACTOR U2AF-ASSOCIATED PROTEIN 2"/>
    <property type="match status" value="1"/>
</dbReference>
<dbReference type="InterPro" id="IPR000504">
    <property type="entry name" value="RRM_dom"/>
</dbReference>
<name>A0A024UFM3_9STRA</name>
<dbReference type="PROSITE" id="PS50102">
    <property type="entry name" value="RRM"/>
    <property type="match status" value="1"/>
</dbReference>